<evidence type="ECO:0000313" key="2">
    <source>
        <dbReference type="EMBL" id="AFK36011.1"/>
    </source>
</evidence>
<accession>I3S6W9</accession>
<evidence type="ECO:0000256" key="1">
    <source>
        <dbReference type="SAM" id="MobiDB-lite"/>
    </source>
</evidence>
<protein>
    <submittedName>
        <fullName evidence="2">Uncharacterized protein</fullName>
    </submittedName>
</protein>
<dbReference type="AlphaFoldDB" id="I3S6W9"/>
<name>I3S6W9_LOTJA</name>
<reference evidence="2" key="1">
    <citation type="submission" date="2012-05" db="EMBL/GenBank/DDBJ databases">
        <authorList>
            <person name="Krishnakumar V."/>
            <person name="Cheung F."/>
            <person name="Xiao Y."/>
            <person name="Chan A."/>
            <person name="Moskal W.A."/>
            <person name="Town C.D."/>
        </authorList>
    </citation>
    <scope>NUCLEOTIDE SEQUENCE</scope>
</reference>
<sequence length="44" mass="4931">MSDQDAAATATEASLYPLQSQRRSRAPRRSRFPHQSLRVSIPSC</sequence>
<proteinExistence type="evidence at transcript level"/>
<organism evidence="2">
    <name type="scientific">Lotus japonicus</name>
    <name type="common">Lotus corniculatus var. japonicus</name>
    <dbReference type="NCBI Taxonomy" id="34305"/>
    <lineage>
        <taxon>Eukaryota</taxon>
        <taxon>Viridiplantae</taxon>
        <taxon>Streptophyta</taxon>
        <taxon>Embryophyta</taxon>
        <taxon>Tracheophyta</taxon>
        <taxon>Spermatophyta</taxon>
        <taxon>Magnoliopsida</taxon>
        <taxon>eudicotyledons</taxon>
        <taxon>Gunneridae</taxon>
        <taxon>Pentapetalae</taxon>
        <taxon>rosids</taxon>
        <taxon>fabids</taxon>
        <taxon>Fabales</taxon>
        <taxon>Fabaceae</taxon>
        <taxon>Papilionoideae</taxon>
        <taxon>50 kb inversion clade</taxon>
        <taxon>NPAAA clade</taxon>
        <taxon>Hologalegina</taxon>
        <taxon>robinioid clade</taxon>
        <taxon>Loteae</taxon>
        <taxon>Lotus</taxon>
    </lineage>
</organism>
<feature type="compositionally biased region" description="Basic residues" evidence="1">
    <location>
        <begin position="22"/>
        <end position="32"/>
    </location>
</feature>
<dbReference type="EMBL" id="BT136216">
    <property type="protein sequence ID" value="AFK36011.1"/>
    <property type="molecule type" value="mRNA"/>
</dbReference>
<feature type="region of interest" description="Disordered" evidence="1">
    <location>
        <begin position="1"/>
        <end position="44"/>
    </location>
</feature>